<reference evidence="1" key="2">
    <citation type="submission" date="2021-08" db="EMBL/GenBank/DDBJ databases">
        <authorList>
            <person name="Tani A."/>
            <person name="Ola A."/>
            <person name="Ogura Y."/>
            <person name="Katsura K."/>
            <person name="Hayashi T."/>
        </authorList>
    </citation>
    <scope>NUCLEOTIDE SEQUENCE</scope>
    <source>
        <strain evidence="1">DSM 16372</strain>
    </source>
</reference>
<sequence>MELEELLSRLQERRALIVHFSHHAAMRDDLVFPTDMHQVLAEKEPWALSCSVLTPGHCMDPVGSVGVVLEPRTAGDVLRVHHDDAGSYEFDMASHSLGKPLSAASFDESIDLVAPGNYNEWRVRGAAPRGIFVANPAMILIRRWHTIPGPEGPLTIIGEDRISLDEVRATFPGRTIWTMTPDGPQTL</sequence>
<name>A0AAV4ZHF9_9HYPH</name>
<accession>A0AAV4ZHF9</accession>
<dbReference type="EMBL" id="BPQO01000004">
    <property type="protein sequence ID" value="GJD87874.1"/>
    <property type="molecule type" value="Genomic_DNA"/>
</dbReference>
<comment type="caution">
    <text evidence="1">The sequence shown here is derived from an EMBL/GenBank/DDBJ whole genome shotgun (WGS) entry which is preliminary data.</text>
</comment>
<dbReference type="Proteomes" id="UP001055247">
    <property type="component" value="Unassembled WGS sequence"/>
</dbReference>
<protein>
    <submittedName>
        <fullName evidence="1">Uncharacterized protein</fullName>
    </submittedName>
</protein>
<evidence type="ECO:0000313" key="1">
    <source>
        <dbReference type="EMBL" id="GJD87874.1"/>
    </source>
</evidence>
<evidence type="ECO:0000313" key="2">
    <source>
        <dbReference type="Proteomes" id="UP001055247"/>
    </source>
</evidence>
<gene>
    <name evidence="1" type="ORF">BHAOGJBA_1380</name>
</gene>
<organism evidence="1 2">
    <name type="scientific">Methylobacterium hispanicum</name>
    <dbReference type="NCBI Taxonomy" id="270350"/>
    <lineage>
        <taxon>Bacteria</taxon>
        <taxon>Pseudomonadati</taxon>
        <taxon>Pseudomonadota</taxon>
        <taxon>Alphaproteobacteria</taxon>
        <taxon>Hyphomicrobiales</taxon>
        <taxon>Methylobacteriaceae</taxon>
        <taxon>Methylobacterium</taxon>
    </lineage>
</organism>
<reference evidence="1" key="1">
    <citation type="journal article" date="2016" name="Front. Microbiol.">
        <title>Genome Sequence of the Piezophilic, Mesophilic Sulfate-Reducing Bacterium Desulfovibrio indicus J2T.</title>
        <authorList>
            <person name="Cao J."/>
            <person name="Maignien L."/>
            <person name="Shao Z."/>
            <person name="Alain K."/>
            <person name="Jebbar M."/>
        </authorList>
    </citation>
    <scope>NUCLEOTIDE SEQUENCE</scope>
    <source>
        <strain evidence="1">DSM 16372</strain>
    </source>
</reference>
<keyword evidence="2" id="KW-1185">Reference proteome</keyword>
<dbReference type="RefSeq" id="WP_238229866.1">
    <property type="nucleotide sequence ID" value="NZ_BPQO01000004.1"/>
</dbReference>
<proteinExistence type="predicted"/>
<dbReference type="AlphaFoldDB" id="A0AAV4ZHF9"/>